<dbReference type="HOGENOM" id="CLU_000604_1_11_10"/>
<accession>G8R721</accession>
<dbReference type="AlphaFoldDB" id="G8R721"/>
<dbReference type="Gene3D" id="3.40.50.300">
    <property type="entry name" value="P-loop containing nucleotide triphosphate hydrolases"/>
    <property type="match status" value="1"/>
</dbReference>
<evidence type="ECO:0000256" key="3">
    <source>
        <dbReference type="ARBA" id="ARBA00022741"/>
    </source>
</evidence>
<dbReference type="EMBL" id="CP003156">
    <property type="protein sequence ID" value="AEV33386.1"/>
    <property type="molecule type" value="Genomic_DNA"/>
</dbReference>
<dbReference type="InterPro" id="IPR050153">
    <property type="entry name" value="Metal_Ion_Import_ABC"/>
</dbReference>
<gene>
    <name evidence="6" type="ordered locus">Oweho_2416</name>
</gene>
<dbReference type="InterPro" id="IPR003593">
    <property type="entry name" value="AAA+_ATPase"/>
</dbReference>
<dbReference type="PATRIC" id="fig|926562.3.peg.2432"/>
<dbReference type="KEGG" id="oho:Oweho_2416"/>
<dbReference type="eggNOG" id="COG1121">
    <property type="taxonomic scope" value="Bacteria"/>
</dbReference>
<dbReference type="Proteomes" id="UP000005631">
    <property type="component" value="Chromosome"/>
</dbReference>
<dbReference type="SUPFAM" id="SSF52540">
    <property type="entry name" value="P-loop containing nucleoside triphosphate hydrolases"/>
    <property type="match status" value="1"/>
</dbReference>
<reference evidence="6 7" key="1">
    <citation type="journal article" date="2012" name="Stand. Genomic Sci.">
        <title>Genome sequence of the orange-pigmented seawater bacterium Owenweeksia hongkongensis type strain (UST20020801(T)).</title>
        <authorList>
            <person name="Riedel T."/>
            <person name="Held B."/>
            <person name="Nolan M."/>
            <person name="Lucas S."/>
            <person name="Lapidus A."/>
            <person name="Tice H."/>
            <person name="Del Rio T.G."/>
            <person name="Cheng J.F."/>
            <person name="Han C."/>
            <person name="Tapia R."/>
            <person name="Goodwin L.A."/>
            <person name="Pitluck S."/>
            <person name="Liolios K."/>
            <person name="Mavromatis K."/>
            <person name="Pagani I."/>
            <person name="Ivanova N."/>
            <person name="Mikhailova N."/>
            <person name="Pati A."/>
            <person name="Chen A."/>
            <person name="Palaniappan K."/>
            <person name="Rohde M."/>
            <person name="Tindall B.J."/>
            <person name="Detter J.C."/>
            <person name="Goker M."/>
            <person name="Woyke T."/>
            <person name="Bristow J."/>
            <person name="Eisen J.A."/>
            <person name="Markowitz V."/>
            <person name="Hugenholtz P."/>
            <person name="Klenk H.P."/>
            <person name="Kyrpides N.C."/>
        </authorList>
    </citation>
    <scope>NUCLEOTIDE SEQUENCE</scope>
    <source>
        <strain evidence="7">DSM 17368 / JCM 12287 / NRRL B-23963</strain>
    </source>
</reference>
<dbReference type="InterPro" id="IPR027417">
    <property type="entry name" value="P-loop_NTPase"/>
</dbReference>
<feature type="domain" description="ABC transporter" evidence="5">
    <location>
        <begin position="10"/>
        <end position="242"/>
    </location>
</feature>
<proteinExistence type="inferred from homology"/>
<organism evidence="6 7">
    <name type="scientific">Owenweeksia hongkongensis (strain DSM 17368 / CIP 108786 / JCM 12287 / NRRL B-23963 / UST20020801)</name>
    <dbReference type="NCBI Taxonomy" id="926562"/>
    <lineage>
        <taxon>Bacteria</taxon>
        <taxon>Pseudomonadati</taxon>
        <taxon>Bacteroidota</taxon>
        <taxon>Flavobacteriia</taxon>
        <taxon>Flavobacteriales</taxon>
        <taxon>Owenweeksiaceae</taxon>
        <taxon>Owenweeksia</taxon>
    </lineage>
</organism>
<comment type="similarity">
    <text evidence="1">Belongs to the ABC transporter superfamily.</text>
</comment>
<dbReference type="CDD" id="cd03235">
    <property type="entry name" value="ABC_Metallic_Cations"/>
    <property type="match status" value="1"/>
</dbReference>
<dbReference type="SMART" id="SM00382">
    <property type="entry name" value="AAA"/>
    <property type="match status" value="1"/>
</dbReference>
<dbReference type="PROSITE" id="PS00211">
    <property type="entry name" value="ABC_TRANSPORTER_1"/>
    <property type="match status" value="1"/>
</dbReference>
<protein>
    <submittedName>
        <fullName evidence="6">ATPase component of Mn/Zn ABC-type transporter</fullName>
    </submittedName>
</protein>
<dbReference type="GO" id="GO:0005524">
    <property type="term" value="F:ATP binding"/>
    <property type="evidence" value="ECO:0007669"/>
    <property type="project" value="UniProtKB-KW"/>
</dbReference>
<sequence length="276" mass="31288">MDIRPEKTAIEVHNLTASYNRKPVLWDIDFSLPQGQLIGIVGPNGSGKTTLLRNMMGLMKPDSGYVNMFGKKLDEVRERVSYVPQRETVDWDFPANVMDVVMMGRYRKSNLFKRLTKKDKDIATEALEKVNMLPYANRQISQLSGGQQQRVFIARSLAQQADLYLMDEPFVGVDAATEESILTLLSEMKKEGKTVVIVHHDLQTAYEYFDWIVLLNTRLVASGPKQEVFETELLQEAYGGRLTVLSRIGDLMAKKDFPMRESEFKEKEGPGDEGAS</sequence>
<dbReference type="PANTHER" id="PTHR42734:SF5">
    <property type="entry name" value="IRON TRANSPORT SYSTEM ATP-BINDING PROTEIN HI_0361-RELATED"/>
    <property type="match status" value="1"/>
</dbReference>
<evidence type="ECO:0000256" key="2">
    <source>
        <dbReference type="ARBA" id="ARBA00022448"/>
    </source>
</evidence>
<keyword evidence="4" id="KW-0067">ATP-binding</keyword>
<keyword evidence="7" id="KW-1185">Reference proteome</keyword>
<dbReference type="RefSeq" id="WP_014202735.1">
    <property type="nucleotide sequence ID" value="NC_016599.1"/>
</dbReference>
<keyword evidence="3" id="KW-0547">Nucleotide-binding</keyword>
<evidence type="ECO:0000256" key="4">
    <source>
        <dbReference type="ARBA" id="ARBA00022840"/>
    </source>
</evidence>
<dbReference type="STRING" id="926562.Oweho_2416"/>
<dbReference type="GO" id="GO:0016887">
    <property type="term" value="F:ATP hydrolysis activity"/>
    <property type="evidence" value="ECO:0007669"/>
    <property type="project" value="InterPro"/>
</dbReference>
<dbReference type="InterPro" id="IPR003439">
    <property type="entry name" value="ABC_transporter-like_ATP-bd"/>
</dbReference>
<dbReference type="OrthoDB" id="9806726at2"/>
<evidence type="ECO:0000256" key="1">
    <source>
        <dbReference type="ARBA" id="ARBA00005417"/>
    </source>
</evidence>
<dbReference type="PANTHER" id="PTHR42734">
    <property type="entry name" value="METAL TRANSPORT SYSTEM ATP-BINDING PROTEIN TM_0124-RELATED"/>
    <property type="match status" value="1"/>
</dbReference>
<name>G8R721_OWEHD</name>
<dbReference type="FunFam" id="3.40.50.300:FF:000134">
    <property type="entry name" value="Iron-enterobactin ABC transporter ATP-binding protein"/>
    <property type="match status" value="1"/>
</dbReference>
<dbReference type="InterPro" id="IPR017871">
    <property type="entry name" value="ABC_transporter-like_CS"/>
</dbReference>
<evidence type="ECO:0000259" key="5">
    <source>
        <dbReference type="PROSITE" id="PS50893"/>
    </source>
</evidence>
<dbReference type="PROSITE" id="PS50893">
    <property type="entry name" value="ABC_TRANSPORTER_2"/>
    <property type="match status" value="1"/>
</dbReference>
<evidence type="ECO:0000313" key="7">
    <source>
        <dbReference type="Proteomes" id="UP000005631"/>
    </source>
</evidence>
<evidence type="ECO:0000313" key="6">
    <source>
        <dbReference type="EMBL" id="AEV33386.1"/>
    </source>
</evidence>
<dbReference type="Pfam" id="PF00005">
    <property type="entry name" value="ABC_tran"/>
    <property type="match status" value="1"/>
</dbReference>
<keyword evidence="2" id="KW-0813">Transport</keyword>